<evidence type="ECO:0000313" key="3">
    <source>
        <dbReference type="Proteomes" id="UP001500635"/>
    </source>
</evidence>
<accession>A0ABP8K496</accession>
<dbReference type="GO" id="GO:0004497">
    <property type="term" value="F:monooxygenase activity"/>
    <property type="evidence" value="ECO:0007669"/>
    <property type="project" value="UniProtKB-KW"/>
</dbReference>
<dbReference type="PANTHER" id="PTHR46865:SF2">
    <property type="entry name" value="MONOOXYGENASE"/>
    <property type="match status" value="1"/>
</dbReference>
<dbReference type="PRINTS" id="PR00420">
    <property type="entry name" value="RNGMNOXGNASE"/>
</dbReference>
<proteinExistence type="predicted"/>
<reference evidence="3" key="1">
    <citation type="journal article" date="2019" name="Int. J. Syst. Evol. Microbiol.">
        <title>The Global Catalogue of Microorganisms (GCM) 10K type strain sequencing project: providing services to taxonomists for standard genome sequencing and annotation.</title>
        <authorList>
            <consortium name="The Broad Institute Genomics Platform"/>
            <consortium name="The Broad Institute Genome Sequencing Center for Infectious Disease"/>
            <person name="Wu L."/>
            <person name="Ma J."/>
        </authorList>
    </citation>
    <scope>NUCLEOTIDE SEQUENCE [LARGE SCALE GENOMIC DNA]</scope>
    <source>
        <strain evidence="3">JCM 17688</strain>
    </source>
</reference>
<dbReference type="RefSeq" id="WP_344998970.1">
    <property type="nucleotide sequence ID" value="NZ_BAABFR010000075.1"/>
</dbReference>
<sequence>MKSLDILISGASIAGPAVARLLNTQGHRTTVVERAPALRPGGQTVDLRGAGRLVIERMGLTDAVGATLLDQRGIALVDRHGRRRAQMPVEAFGGHGIVSSHEILRGDLARVLYDATRPHTRYVWDDTVTALDTDEDGVTAHFESAPAGRFDLVIGADGLHSAIRRAAFDPATVREEEIGLQTAWFTARIDEPLDGWFLMHNAPGGLVASLRPSRHPGEAKAGLSVREHARLDRRDTDAQWRYFEERFDGAGWLVPQLLEQMRVSPDYAFDSLARVLMPSWTTGRVALVGDAGYCPTPLTGLGTSLALVGAYVLVGELGRADGHIPAAFAAYERVMRPYVTQGQQLPPLGAAGFAPSGRLAIAASRLSYRSMNVWPFQRIWESQFTKAGAIDLPDYSTAGATSNPAT</sequence>
<dbReference type="PANTHER" id="PTHR46865">
    <property type="entry name" value="OXIDOREDUCTASE-RELATED"/>
    <property type="match status" value="1"/>
</dbReference>
<dbReference type="Proteomes" id="UP001500635">
    <property type="component" value="Unassembled WGS sequence"/>
</dbReference>
<dbReference type="EMBL" id="BAABFR010000075">
    <property type="protein sequence ID" value="GAA4399973.1"/>
    <property type="molecule type" value="Genomic_DNA"/>
</dbReference>
<dbReference type="Gene3D" id="3.30.9.10">
    <property type="entry name" value="D-Amino Acid Oxidase, subunit A, domain 2"/>
    <property type="match status" value="1"/>
</dbReference>
<dbReference type="InterPro" id="IPR036188">
    <property type="entry name" value="FAD/NAD-bd_sf"/>
</dbReference>
<evidence type="ECO:0000313" key="2">
    <source>
        <dbReference type="EMBL" id="GAA4399973.1"/>
    </source>
</evidence>
<feature type="domain" description="FAD-binding" evidence="1">
    <location>
        <begin position="5"/>
        <end position="317"/>
    </location>
</feature>
<protein>
    <submittedName>
        <fullName evidence="2">FAD-dependent monooxygenase</fullName>
    </submittedName>
</protein>
<gene>
    <name evidence="2" type="ORF">GCM10023147_38140</name>
</gene>
<dbReference type="InterPro" id="IPR002938">
    <property type="entry name" value="FAD-bd"/>
</dbReference>
<evidence type="ECO:0000259" key="1">
    <source>
        <dbReference type="Pfam" id="PF01494"/>
    </source>
</evidence>
<keyword evidence="3" id="KW-1185">Reference proteome</keyword>
<name>A0ABP8K496_9ACTN</name>
<keyword evidence="2" id="KW-0560">Oxidoreductase</keyword>
<dbReference type="Pfam" id="PF01494">
    <property type="entry name" value="FAD_binding_3"/>
    <property type="match status" value="1"/>
</dbReference>
<organism evidence="2 3">
    <name type="scientific">Tsukamurella soli</name>
    <dbReference type="NCBI Taxonomy" id="644556"/>
    <lineage>
        <taxon>Bacteria</taxon>
        <taxon>Bacillati</taxon>
        <taxon>Actinomycetota</taxon>
        <taxon>Actinomycetes</taxon>
        <taxon>Mycobacteriales</taxon>
        <taxon>Tsukamurellaceae</taxon>
        <taxon>Tsukamurella</taxon>
    </lineage>
</organism>
<dbReference type="Gene3D" id="3.50.50.60">
    <property type="entry name" value="FAD/NAD(P)-binding domain"/>
    <property type="match status" value="1"/>
</dbReference>
<keyword evidence="2" id="KW-0503">Monooxygenase</keyword>
<comment type="caution">
    <text evidence="2">The sequence shown here is derived from an EMBL/GenBank/DDBJ whole genome shotgun (WGS) entry which is preliminary data.</text>
</comment>
<dbReference type="SUPFAM" id="SSF51905">
    <property type="entry name" value="FAD/NAD(P)-binding domain"/>
    <property type="match status" value="1"/>
</dbReference>
<dbReference type="InterPro" id="IPR051704">
    <property type="entry name" value="FAD_aromatic-hydroxylase"/>
</dbReference>